<dbReference type="OrthoDB" id="10474881at2759"/>
<evidence type="ECO:0000256" key="2">
    <source>
        <dbReference type="SAM" id="MobiDB-lite"/>
    </source>
</evidence>
<dbReference type="eggNOG" id="ENOG502RUZA">
    <property type="taxonomic scope" value="Eukaryota"/>
</dbReference>
<protein>
    <recommendedName>
        <fullName evidence="3">GRIP domain-containing protein</fullName>
    </recommendedName>
</protein>
<evidence type="ECO:0000313" key="5">
    <source>
        <dbReference type="Proteomes" id="UP000002009"/>
    </source>
</evidence>
<feature type="domain" description="GRIP" evidence="3">
    <location>
        <begin position="754"/>
        <end position="804"/>
    </location>
</feature>
<organism evidence="4 5">
    <name type="scientific">Micromonas commoda (strain RCC299 / NOUM17 / CCMP2709)</name>
    <name type="common">Picoplanktonic green alga</name>
    <dbReference type="NCBI Taxonomy" id="296587"/>
    <lineage>
        <taxon>Eukaryota</taxon>
        <taxon>Viridiplantae</taxon>
        <taxon>Chlorophyta</taxon>
        <taxon>Mamiellophyceae</taxon>
        <taxon>Mamiellales</taxon>
        <taxon>Mamiellaceae</taxon>
        <taxon>Micromonas</taxon>
    </lineage>
</organism>
<gene>
    <name evidence="4" type="ORF">MICPUN_100774</name>
</gene>
<dbReference type="Pfam" id="PF01465">
    <property type="entry name" value="GRIP"/>
    <property type="match status" value="1"/>
</dbReference>
<evidence type="ECO:0000256" key="1">
    <source>
        <dbReference type="SAM" id="Coils"/>
    </source>
</evidence>
<feature type="region of interest" description="Disordered" evidence="2">
    <location>
        <begin position="550"/>
        <end position="590"/>
    </location>
</feature>
<feature type="coiled-coil region" evidence="1">
    <location>
        <begin position="619"/>
        <end position="646"/>
    </location>
</feature>
<dbReference type="AlphaFoldDB" id="C1E7C7"/>
<name>C1E7C7_MICCC</name>
<dbReference type="STRING" id="296587.C1E7C7"/>
<feature type="compositionally biased region" description="Basic and acidic residues" evidence="2">
    <location>
        <begin position="574"/>
        <end position="589"/>
    </location>
</feature>
<accession>C1E7C7</accession>
<feature type="coiled-coil region" evidence="1">
    <location>
        <begin position="214"/>
        <end position="273"/>
    </location>
</feature>
<dbReference type="GeneID" id="8243984"/>
<dbReference type="InterPro" id="IPR000237">
    <property type="entry name" value="GRIP_dom"/>
</dbReference>
<keyword evidence="5" id="KW-1185">Reference proteome</keyword>
<dbReference type="RefSeq" id="XP_002502327.1">
    <property type="nucleotide sequence ID" value="XM_002502281.1"/>
</dbReference>
<sequence>MAGIGLDWMGNPAAPPPAAAESEEGEPAEEVEPSASAPPTIAQIAEEHEERPAEETSETAADPDPRSPVPVSIAPGDVREPNADAEPAGGKRNDDDDDDDDDDDVIDEVEFVRVPLASAQRLKILDRGPKEELERMHAQDRGGMLTEIRVCKALLRQAYPLMSSEELDETLRKHVAKQRAKADPSIDVSRVPLPSITNEAMDDGMARTLLVSARERLLERERSFEDAASRAEAKMEAKIATLDRLREEADARAAAARDEVSALRAKLERANETAAIASSGAVSSSPFFASNTKTSGADGAFGSRLTPSVALVVNVFDGAQPSEDLREAAREAQTSLIALKLERDAATALAKETGELATRSADRIDELDGSIRTLTKDLADAREEAESWRRVADSAKTAGAQRAEASARDASDRERRLQQRAAALENDLRVANSKTQRLERSLATTKELADKALADERLKLDAVHERMNADLEGLRTERDAAVESLRVELLEAREAASDAELRAKEAEAASDALRYEMEETLESSYNSPTKKAAELELERMKKRLADAERRVQALTEEASEREREMSSTSVSKVEGGDDKLIEGDDKLIEGDDELIEGDDKLIEADQPTSAFDESSPASIARLAAERDAYRRRAEAAEKKAEAAALLMRPVPMTDELRQMREAATKGEAAEAKTAGLEAALRDAVESLRDARVAAHDSSEALRRERSEFDLWRERARGLMEEKDAELDALRRRLFGGDGHHLETASFRETNGTTHAMSAEDFEHFKGAMLRFLLAEDYATQQAMMPVLAALLRFDEDEAVKVGASREKWEPVDVTIGKQLPESFEQAANSLTDTLGLGKLF</sequence>
<dbReference type="EMBL" id="CP001326">
    <property type="protein sequence ID" value="ACO63585.1"/>
    <property type="molecule type" value="Genomic_DNA"/>
</dbReference>
<proteinExistence type="predicted"/>
<dbReference type="PROSITE" id="PS50913">
    <property type="entry name" value="GRIP"/>
    <property type="match status" value="1"/>
</dbReference>
<evidence type="ECO:0000259" key="3">
    <source>
        <dbReference type="PROSITE" id="PS50913"/>
    </source>
</evidence>
<keyword evidence="1" id="KW-0175">Coiled coil</keyword>
<feature type="region of interest" description="Disordered" evidence="2">
    <location>
        <begin position="1"/>
        <end position="105"/>
    </location>
</feature>
<evidence type="ECO:0000313" key="4">
    <source>
        <dbReference type="EMBL" id="ACO63585.1"/>
    </source>
</evidence>
<dbReference type="KEGG" id="mis:MICPUN_100774"/>
<dbReference type="Proteomes" id="UP000002009">
    <property type="component" value="Chromosome 5"/>
</dbReference>
<feature type="compositionally biased region" description="Basic and acidic residues" evidence="2">
    <location>
        <begin position="405"/>
        <end position="415"/>
    </location>
</feature>
<feature type="compositionally biased region" description="Acidic residues" evidence="2">
    <location>
        <begin position="95"/>
        <end position="105"/>
    </location>
</feature>
<feature type="region of interest" description="Disordered" evidence="2">
    <location>
        <begin position="389"/>
        <end position="415"/>
    </location>
</feature>
<dbReference type="InParanoid" id="C1E7C7"/>
<feature type="compositionally biased region" description="Acidic residues" evidence="2">
    <location>
        <begin position="21"/>
        <end position="32"/>
    </location>
</feature>
<feature type="compositionally biased region" description="Basic and acidic residues" evidence="2">
    <location>
        <begin position="45"/>
        <end position="54"/>
    </location>
</feature>
<dbReference type="OMA" id="FANDAEC"/>
<reference evidence="4 5" key="1">
    <citation type="journal article" date="2009" name="Science">
        <title>Green evolution and dynamic adaptations revealed by genomes of the marine picoeukaryotes Micromonas.</title>
        <authorList>
            <person name="Worden A.Z."/>
            <person name="Lee J.H."/>
            <person name="Mock T."/>
            <person name="Rouze P."/>
            <person name="Simmons M.P."/>
            <person name="Aerts A.L."/>
            <person name="Allen A.E."/>
            <person name="Cuvelier M.L."/>
            <person name="Derelle E."/>
            <person name="Everett M.V."/>
            <person name="Foulon E."/>
            <person name="Grimwood J."/>
            <person name="Gundlach H."/>
            <person name="Henrissat B."/>
            <person name="Napoli C."/>
            <person name="McDonald S.M."/>
            <person name="Parker M.S."/>
            <person name="Rombauts S."/>
            <person name="Salamov A."/>
            <person name="Von Dassow P."/>
            <person name="Badger J.H."/>
            <person name="Coutinho P.M."/>
            <person name="Demir E."/>
            <person name="Dubchak I."/>
            <person name="Gentemann C."/>
            <person name="Eikrem W."/>
            <person name="Gready J.E."/>
            <person name="John U."/>
            <person name="Lanier W."/>
            <person name="Lindquist E.A."/>
            <person name="Lucas S."/>
            <person name="Mayer K.F."/>
            <person name="Moreau H."/>
            <person name="Not F."/>
            <person name="Otillar R."/>
            <person name="Panaud O."/>
            <person name="Pangilinan J."/>
            <person name="Paulsen I."/>
            <person name="Piegu B."/>
            <person name="Poliakov A."/>
            <person name="Robbens S."/>
            <person name="Schmutz J."/>
            <person name="Toulza E."/>
            <person name="Wyss T."/>
            <person name="Zelensky A."/>
            <person name="Zhou K."/>
            <person name="Armbrust E.V."/>
            <person name="Bhattacharya D."/>
            <person name="Goodenough U.W."/>
            <person name="Van de Peer Y."/>
            <person name="Grigoriev I.V."/>
        </authorList>
    </citation>
    <scope>NUCLEOTIDE SEQUENCE [LARGE SCALE GENOMIC DNA]</scope>
    <source>
        <strain evidence="5">RCC299 / NOUM17</strain>
    </source>
</reference>